<gene>
    <name evidence="4" type="ORF">THITE_2124593</name>
</gene>
<keyword evidence="2" id="KW-1133">Transmembrane helix</keyword>
<keyword evidence="3" id="KW-0732">Signal</keyword>
<dbReference type="KEGG" id="ttt:THITE_2124593"/>
<evidence type="ECO:0000256" key="2">
    <source>
        <dbReference type="SAM" id="Phobius"/>
    </source>
</evidence>
<evidence type="ECO:0000256" key="3">
    <source>
        <dbReference type="SAM" id="SignalP"/>
    </source>
</evidence>
<sequence length="596" mass="60585">MRSVWSCPACALLLLFALVGRDASAAHAGREWRDVHWVAKAQVTAHLGRRDEGTCPSEYTMCPATLSGGCCPSLYACATDSCYATTTGPTSACGSTGLYACAAVGGGVGCCPIGYICADSDACIPPAGVAASDLHCPSDYYLCPSSLNYGCCPTGMGCAADACYSTAPVTTTVLQTVTTTSGTHTLTTTQTAVTVATPSPPTGLPTDNTNAAAKFIPTTVPKVPASSPTSEPSGGLSGGAIGGLIAGVVILLIVVVVAAFLIIRRLKRAEAAWASKQGSSSGKKTKSQSQAQMEHYGRQLHSDMDDMSVDPLMVHPNANTNASGTPQPGFDATRGRSDSTGFSASPNAFPPYMDDRSRHASPDSNAGHFDLPARVHNIPGGASAYPQHQSPMQPARIRSNTADSANTYHGYAYHHWRQQSNASELSADGSDHGGAHASVLTPLVPAAAAAGATGHISELEASKGFFAELPGTHHRSNSDDFTPASGGGGGRGYGHARRPSDGFRQPQQQSMPPPPGQTSPTVGLSGLGLSTLDEAAETHGYYDGAGQQAGQTAAGFTAAQAGWAAAAQGQAQGQTQGQTQRPGPGPGPGSGPGTGA</sequence>
<protein>
    <submittedName>
        <fullName evidence="4">Uncharacterized protein</fullName>
    </submittedName>
</protein>
<feature type="region of interest" description="Disordered" evidence="1">
    <location>
        <begin position="272"/>
        <end position="294"/>
    </location>
</feature>
<name>G2RG11_THETT</name>
<proteinExistence type="predicted"/>
<feature type="compositionally biased region" description="Low complexity" evidence="1">
    <location>
        <begin position="518"/>
        <end position="527"/>
    </location>
</feature>
<dbReference type="OrthoDB" id="5292518at2759"/>
<dbReference type="RefSeq" id="XP_003658101.1">
    <property type="nucleotide sequence ID" value="XM_003658053.1"/>
</dbReference>
<feature type="compositionally biased region" description="Polar residues" evidence="1">
    <location>
        <begin position="317"/>
        <end position="326"/>
    </location>
</feature>
<dbReference type="AlphaFoldDB" id="G2RG11"/>
<dbReference type="HOGENOM" id="CLU_020597_0_0_1"/>
<feature type="region of interest" description="Disordered" evidence="1">
    <location>
        <begin position="470"/>
        <end position="527"/>
    </location>
</feature>
<evidence type="ECO:0000313" key="4">
    <source>
        <dbReference type="EMBL" id="AEO71765.1"/>
    </source>
</evidence>
<dbReference type="EMBL" id="CP003014">
    <property type="protein sequence ID" value="AEO71765.1"/>
    <property type="molecule type" value="Genomic_DNA"/>
</dbReference>
<feature type="chain" id="PRO_5003437203" evidence="3">
    <location>
        <begin position="26"/>
        <end position="596"/>
    </location>
</feature>
<feature type="compositionally biased region" description="Low complexity" evidence="1">
    <location>
        <begin position="552"/>
        <end position="582"/>
    </location>
</feature>
<dbReference type="eggNOG" id="ENOG502SFYZ">
    <property type="taxonomic scope" value="Eukaryota"/>
</dbReference>
<feature type="region of interest" description="Disordered" evidence="1">
    <location>
        <begin position="306"/>
        <end position="349"/>
    </location>
</feature>
<accession>G2RG11</accession>
<reference evidence="4 5" key="1">
    <citation type="journal article" date="2011" name="Nat. Biotechnol.">
        <title>Comparative genomic analysis of the thermophilic biomass-degrading fungi Myceliophthora thermophila and Thielavia terrestris.</title>
        <authorList>
            <person name="Berka R.M."/>
            <person name="Grigoriev I.V."/>
            <person name="Otillar R."/>
            <person name="Salamov A."/>
            <person name="Grimwood J."/>
            <person name="Reid I."/>
            <person name="Ishmael N."/>
            <person name="John T."/>
            <person name="Darmond C."/>
            <person name="Moisan M.-C."/>
            <person name="Henrissat B."/>
            <person name="Coutinho P.M."/>
            <person name="Lombard V."/>
            <person name="Natvig D.O."/>
            <person name="Lindquist E."/>
            <person name="Schmutz J."/>
            <person name="Lucas S."/>
            <person name="Harris P."/>
            <person name="Powlowski J."/>
            <person name="Bellemare A."/>
            <person name="Taylor D."/>
            <person name="Butler G."/>
            <person name="de Vries R.P."/>
            <person name="Allijn I.E."/>
            <person name="van den Brink J."/>
            <person name="Ushinsky S."/>
            <person name="Storms R."/>
            <person name="Powell A.J."/>
            <person name="Paulsen I.T."/>
            <person name="Elbourne L.D.H."/>
            <person name="Baker S.E."/>
            <person name="Magnuson J."/>
            <person name="LaBoissiere S."/>
            <person name="Clutterbuck A.J."/>
            <person name="Martinez D."/>
            <person name="Wogulis M."/>
            <person name="de Leon A.L."/>
            <person name="Rey M.W."/>
            <person name="Tsang A."/>
        </authorList>
    </citation>
    <scope>NUCLEOTIDE SEQUENCE [LARGE SCALE GENOMIC DNA]</scope>
    <source>
        <strain evidence="5">ATCC 38088 / NRRL 8126</strain>
    </source>
</reference>
<dbReference type="Proteomes" id="UP000008181">
    <property type="component" value="Chromosome 6"/>
</dbReference>
<keyword evidence="2" id="KW-0472">Membrane</keyword>
<organism evidence="4 5">
    <name type="scientific">Thermothielavioides terrestris (strain ATCC 38088 / NRRL 8126)</name>
    <name type="common">Thielavia terrestris</name>
    <dbReference type="NCBI Taxonomy" id="578455"/>
    <lineage>
        <taxon>Eukaryota</taxon>
        <taxon>Fungi</taxon>
        <taxon>Dikarya</taxon>
        <taxon>Ascomycota</taxon>
        <taxon>Pezizomycotina</taxon>
        <taxon>Sordariomycetes</taxon>
        <taxon>Sordariomycetidae</taxon>
        <taxon>Sordariales</taxon>
        <taxon>Chaetomiaceae</taxon>
        <taxon>Thermothielavioides</taxon>
        <taxon>Thermothielavioides terrestris</taxon>
    </lineage>
</organism>
<feature type="transmembrane region" description="Helical" evidence="2">
    <location>
        <begin position="240"/>
        <end position="263"/>
    </location>
</feature>
<evidence type="ECO:0000313" key="5">
    <source>
        <dbReference type="Proteomes" id="UP000008181"/>
    </source>
</evidence>
<feature type="compositionally biased region" description="Low complexity" evidence="1">
    <location>
        <begin position="272"/>
        <end position="292"/>
    </location>
</feature>
<feature type="signal peptide" evidence="3">
    <location>
        <begin position="1"/>
        <end position="25"/>
    </location>
</feature>
<keyword evidence="2" id="KW-0812">Transmembrane</keyword>
<feature type="region of interest" description="Disordered" evidence="1">
    <location>
        <begin position="552"/>
        <end position="596"/>
    </location>
</feature>
<dbReference type="GeneID" id="11522317"/>
<evidence type="ECO:0000256" key="1">
    <source>
        <dbReference type="SAM" id="MobiDB-lite"/>
    </source>
</evidence>
<keyword evidence="5" id="KW-1185">Reference proteome</keyword>